<proteinExistence type="inferred from homology"/>
<keyword evidence="3" id="KW-0694">RNA-binding</keyword>
<dbReference type="GO" id="GO:0000472">
    <property type="term" value="P:endonucleolytic cleavage to generate mature 5'-end of SSU-rRNA from (SSU-rRNA, 5.8S rRNA, LSU-rRNA)"/>
    <property type="evidence" value="ECO:0007669"/>
    <property type="project" value="TreeGrafter"/>
</dbReference>
<name>A0A1Z5JB75_FISSO</name>
<dbReference type="InterPro" id="IPR012677">
    <property type="entry name" value="Nucleotide-bd_a/b_plait_sf"/>
</dbReference>
<dbReference type="AlphaFoldDB" id="A0A1Z5JB75"/>
<dbReference type="InParanoid" id="A0A1Z5JB75"/>
<dbReference type="InterPro" id="IPR039119">
    <property type="entry name" value="ABT1/Esf2"/>
</dbReference>
<evidence type="ECO:0000256" key="4">
    <source>
        <dbReference type="ARBA" id="ARBA00023242"/>
    </source>
</evidence>
<dbReference type="OrthoDB" id="287393at2759"/>
<feature type="region of interest" description="Disordered" evidence="5">
    <location>
        <begin position="204"/>
        <end position="223"/>
    </location>
</feature>
<dbReference type="PANTHER" id="PTHR12311:SF7">
    <property type="entry name" value="ACTIVATOR OF BASAL TRANSCRIPTION 1"/>
    <property type="match status" value="1"/>
</dbReference>
<dbReference type="Proteomes" id="UP000198406">
    <property type="component" value="Unassembled WGS sequence"/>
</dbReference>
<keyword evidence="4" id="KW-0539">Nucleus</keyword>
<evidence type="ECO:0000256" key="1">
    <source>
        <dbReference type="ARBA" id="ARBA00004604"/>
    </source>
</evidence>
<dbReference type="FunCoup" id="A0A1Z5JB75">
    <property type="interactions" value="767"/>
</dbReference>
<dbReference type="InterPro" id="IPR034353">
    <property type="entry name" value="ABT1/ESF2_RRM"/>
</dbReference>
<evidence type="ECO:0000256" key="2">
    <source>
        <dbReference type="ARBA" id="ARBA00005819"/>
    </source>
</evidence>
<dbReference type="EMBL" id="BDSP01000036">
    <property type="protein sequence ID" value="GAX11142.1"/>
    <property type="molecule type" value="Genomic_DNA"/>
</dbReference>
<reference evidence="6 7" key="1">
    <citation type="journal article" date="2015" name="Plant Cell">
        <title>Oil accumulation by the oleaginous diatom Fistulifera solaris as revealed by the genome and transcriptome.</title>
        <authorList>
            <person name="Tanaka T."/>
            <person name="Maeda Y."/>
            <person name="Veluchamy A."/>
            <person name="Tanaka M."/>
            <person name="Abida H."/>
            <person name="Marechal E."/>
            <person name="Bowler C."/>
            <person name="Muto M."/>
            <person name="Sunaga Y."/>
            <person name="Tanaka M."/>
            <person name="Yoshino T."/>
            <person name="Taniguchi T."/>
            <person name="Fukuda Y."/>
            <person name="Nemoto M."/>
            <person name="Matsumoto M."/>
            <person name="Wong P.S."/>
            <person name="Aburatani S."/>
            <person name="Fujibuchi W."/>
        </authorList>
    </citation>
    <scope>NUCLEOTIDE SEQUENCE [LARGE SCALE GENOMIC DNA]</scope>
    <source>
        <strain evidence="6 7">JPCC DA0580</strain>
    </source>
</reference>
<organism evidence="6 7">
    <name type="scientific">Fistulifera solaris</name>
    <name type="common">Oleaginous diatom</name>
    <dbReference type="NCBI Taxonomy" id="1519565"/>
    <lineage>
        <taxon>Eukaryota</taxon>
        <taxon>Sar</taxon>
        <taxon>Stramenopiles</taxon>
        <taxon>Ochrophyta</taxon>
        <taxon>Bacillariophyta</taxon>
        <taxon>Bacillariophyceae</taxon>
        <taxon>Bacillariophycidae</taxon>
        <taxon>Naviculales</taxon>
        <taxon>Naviculaceae</taxon>
        <taxon>Fistulifera</taxon>
    </lineage>
</organism>
<dbReference type="GO" id="GO:0034462">
    <property type="term" value="P:small-subunit processome assembly"/>
    <property type="evidence" value="ECO:0007669"/>
    <property type="project" value="TreeGrafter"/>
</dbReference>
<comment type="subcellular location">
    <subcellularLocation>
        <location evidence="1">Nucleus</location>
        <location evidence="1">Nucleolus</location>
    </subcellularLocation>
</comment>
<comment type="caution">
    <text evidence="6">The sequence shown here is derived from an EMBL/GenBank/DDBJ whole genome shotgun (WGS) entry which is preliminary data.</text>
</comment>
<evidence type="ECO:0000256" key="3">
    <source>
        <dbReference type="ARBA" id="ARBA00022884"/>
    </source>
</evidence>
<accession>A0A1Z5JB75</accession>
<dbReference type="InterPro" id="IPR035979">
    <property type="entry name" value="RBD_domain_sf"/>
</dbReference>
<gene>
    <name evidence="6" type="ORF">FisN_9Hh233</name>
</gene>
<dbReference type="GO" id="GO:0003723">
    <property type="term" value="F:RNA binding"/>
    <property type="evidence" value="ECO:0007669"/>
    <property type="project" value="UniProtKB-KW"/>
</dbReference>
<sequence>MTTSEEENEETVQSGSDEGSVDSQNDDPVEKPSNKKVHKLSLRKTEDFNAKLKKRGIVYLARIPPRMTPTKVKTLLGDFGEITRVYLAEEDAAVRKRRRKLSGNGSKRYVEGWIEFASKKVAKHVAASLNSTPITNYKRSAHYGDLWVLKYLSKFEWSHLTEKVAYERRVKEQKLRLETMQARKETAAYKQLVETGKKIDKIEERKRRRAEKEGKTFESETKKFKPTHQIKPIVEGGAKAGKSAILRSLV</sequence>
<protein>
    <submittedName>
        <fullName evidence="6">ESF2/ABP1 family protein</fullName>
    </submittedName>
</protein>
<dbReference type="PANTHER" id="PTHR12311">
    <property type="entry name" value="ACTIVATOR OF BASAL TRANSCRIPTION 1"/>
    <property type="match status" value="1"/>
</dbReference>
<dbReference type="GO" id="GO:0000447">
    <property type="term" value="P:endonucleolytic cleavage in ITS1 to separate SSU-rRNA from 5.8S rRNA and LSU-rRNA from tricistronic rRNA transcript (SSU-rRNA, 5.8S rRNA, LSU-rRNA)"/>
    <property type="evidence" value="ECO:0007669"/>
    <property type="project" value="TreeGrafter"/>
</dbReference>
<dbReference type="GO" id="GO:0000480">
    <property type="term" value="P:endonucleolytic cleavage in 5'-ETS of tricistronic rRNA transcript (SSU-rRNA, 5.8S rRNA, LSU-rRNA)"/>
    <property type="evidence" value="ECO:0007669"/>
    <property type="project" value="TreeGrafter"/>
</dbReference>
<dbReference type="GO" id="GO:0005730">
    <property type="term" value="C:nucleolus"/>
    <property type="evidence" value="ECO:0007669"/>
    <property type="project" value="UniProtKB-SubCell"/>
</dbReference>
<evidence type="ECO:0000313" key="7">
    <source>
        <dbReference type="Proteomes" id="UP000198406"/>
    </source>
</evidence>
<keyword evidence="7" id="KW-1185">Reference proteome</keyword>
<dbReference type="CDD" id="cd12263">
    <property type="entry name" value="RRM_ABT1_like"/>
    <property type="match status" value="1"/>
</dbReference>
<feature type="region of interest" description="Disordered" evidence="5">
    <location>
        <begin position="1"/>
        <end position="40"/>
    </location>
</feature>
<feature type="compositionally biased region" description="Acidic residues" evidence="5">
    <location>
        <begin position="1"/>
        <end position="10"/>
    </location>
</feature>
<comment type="similarity">
    <text evidence="2">Belongs to the ESF2/ABP1 family.</text>
</comment>
<evidence type="ECO:0000313" key="6">
    <source>
        <dbReference type="EMBL" id="GAX11142.1"/>
    </source>
</evidence>
<dbReference type="Gene3D" id="3.30.70.330">
    <property type="match status" value="1"/>
</dbReference>
<dbReference type="SUPFAM" id="SSF54928">
    <property type="entry name" value="RNA-binding domain, RBD"/>
    <property type="match status" value="1"/>
</dbReference>
<evidence type="ECO:0000256" key="5">
    <source>
        <dbReference type="SAM" id="MobiDB-lite"/>
    </source>
</evidence>
<feature type="compositionally biased region" description="Polar residues" evidence="5">
    <location>
        <begin position="11"/>
        <end position="23"/>
    </location>
</feature>